<feature type="compositionally biased region" description="Basic and acidic residues" evidence="1">
    <location>
        <begin position="92"/>
        <end position="104"/>
    </location>
</feature>
<dbReference type="InterPro" id="IPR016181">
    <property type="entry name" value="Acyl_CoA_acyltransferase"/>
</dbReference>
<keyword evidence="4" id="KW-1185">Reference proteome</keyword>
<evidence type="ECO:0000259" key="2">
    <source>
        <dbReference type="PROSITE" id="PS51186"/>
    </source>
</evidence>
<evidence type="ECO:0000256" key="1">
    <source>
        <dbReference type="SAM" id="MobiDB-lite"/>
    </source>
</evidence>
<feature type="region of interest" description="Disordered" evidence="1">
    <location>
        <begin position="89"/>
        <end position="111"/>
    </location>
</feature>
<evidence type="ECO:0000313" key="3">
    <source>
        <dbReference type="EMBL" id="KAK9415894.1"/>
    </source>
</evidence>
<proteinExistence type="predicted"/>
<dbReference type="Pfam" id="PF13673">
    <property type="entry name" value="Acetyltransf_10"/>
    <property type="match status" value="1"/>
</dbReference>
<dbReference type="Proteomes" id="UP001408356">
    <property type="component" value="Unassembled WGS sequence"/>
</dbReference>
<name>A0ABR2UMM8_9PEZI</name>
<comment type="caution">
    <text evidence="3">The sequence shown here is derived from an EMBL/GenBank/DDBJ whole genome shotgun (WGS) entry which is preliminary data.</text>
</comment>
<evidence type="ECO:0000313" key="4">
    <source>
        <dbReference type="Proteomes" id="UP001408356"/>
    </source>
</evidence>
<dbReference type="Gene3D" id="3.40.630.30">
    <property type="match status" value="1"/>
</dbReference>
<dbReference type="PANTHER" id="PTHR42791:SF1">
    <property type="entry name" value="N-ACETYLTRANSFERASE DOMAIN-CONTAINING PROTEIN"/>
    <property type="match status" value="1"/>
</dbReference>
<protein>
    <submittedName>
        <fullName evidence="3">N-acetyltransferase domain-containing protein</fullName>
    </submittedName>
</protein>
<gene>
    <name evidence="3" type="ORF">SUNI508_10023</name>
</gene>
<dbReference type="PROSITE" id="PS51186">
    <property type="entry name" value="GNAT"/>
    <property type="match status" value="1"/>
</dbReference>
<reference evidence="3 4" key="1">
    <citation type="journal article" date="2024" name="J. Plant Pathol.">
        <title>Sequence and assembly of the genome of Seiridium unicorne, isolate CBS 538.82, causal agent of cypress canker disease.</title>
        <authorList>
            <person name="Scali E."/>
            <person name="Rocca G.D."/>
            <person name="Danti R."/>
            <person name="Garbelotto M."/>
            <person name="Barberini S."/>
            <person name="Baroncelli R."/>
            <person name="Emiliani G."/>
        </authorList>
    </citation>
    <scope>NUCLEOTIDE SEQUENCE [LARGE SCALE GENOMIC DNA]</scope>
    <source>
        <strain evidence="3 4">BM-138-508</strain>
    </source>
</reference>
<sequence>MHPKLEISLHPATSSDVPELLKIHLVAFQCDQFSNLMLLGRDPNEFERLLSKSIETWTSDPNAQLIKAVAKNGAIVGYACWVTEDAPDVEQDLPKSESETRDDSLQDAPVSQHKLLPKDLGKLMREDLVSRKKELIGNIQHLVLQALITHPQWQCKGIGAQLVQWGTTRADTEGLACWAHASPSGHGVYLRAGFEELDASDYDLDRYLPEEEQGEPKWGTYTFRYMMRSQIKALVMHIRRVADENIVLCNSAQQKAKPS</sequence>
<accession>A0ABR2UMM8</accession>
<dbReference type="EMBL" id="JARVKF010000411">
    <property type="protein sequence ID" value="KAK9415894.1"/>
    <property type="molecule type" value="Genomic_DNA"/>
</dbReference>
<dbReference type="PANTHER" id="PTHR42791">
    <property type="entry name" value="GNAT FAMILY ACETYLTRANSFERASE"/>
    <property type="match status" value="1"/>
</dbReference>
<dbReference type="InterPro" id="IPR052523">
    <property type="entry name" value="Trichothecene_AcTrans"/>
</dbReference>
<feature type="domain" description="N-acetyltransferase" evidence="2">
    <location>
        <begin position="7"/>
        <end position="214"/>
    </location>
</feature>
<dbReference type="SUPFAM" id="SSF55729">
    <property type="entry name" value="Acyl-CoA N-acyltransferases (Nat)"/>
    <property type="match status" value="1"/>
</dbReference>
<dbReference type="InterPro" id="IPR000182">
    <property type="entry name" value="GNAT_dom"/>
</dbReference>
<organism evidence="3 4">
    <name type="scientific">Seiridium unicorne</name>
    <dbReference type="NCBI Taxonomy" id="138068"/>
    <lineage>
        <taxon>Eukaryota</taxon>
        <taxon>Fungi</taxon>
        <taxon>Dikarya</taxon>
        <taxon>Ascomycota</taxon>
        <taxon>Pezizomycotina</taxon>
        <taxon>Sordariomycetes</taxon>
        <taxon>Xylariomycetidae</taxon>
        <taxon>Amphisphaeriales</taxon>
        <taxon>Sporocadaceae</taxon>
        <taxon>Seiridium</taxon>
    </lineage>
</organism>